<dbReference type="EMBL" id="BONY01000015">
    <property type="protein sequence ID" value="GIH04867.1"/>
    <property type="molecule type" value="Genomic_DNA"/>
</dbReference>
<dbReference type="RefSeq" id="WP_203908743.1">
    <property type="nucleotide sequence ID" value="NZ_BONY01000015.1"/>
</dbReference>
<comment type="caution">
    <text evidence="2">The sequence shown here is derived from an EMBL/GenBank/DDBJ whole genome shotgun (WGS) entry which is preliminary data.</text>
</comment>
<accession>A0A8J3Q7X1</accession>
<dbReference type="Gene3D" id="3.40.50.10490">
    <property type="entry name" value="Glucose-6-phosphate isomerase like protein, domain 1"/>
    <property type="match status" value="1"/>
</dbReference>
<evidence type="ECO:0000313" key="3">
    <source>
        <dbReference type="Proteomes" id="UP000612899"/>
    </source>
</evidence>
<dbReference type="InterPro" id="IPR046348">
    <property type="entry name" value="SIS_dom_sf"/>
</dbReference>
<dbReference type="PROSITE" id="PS51464">
    <property type="entry name" value="SIS"/>
    <property type="match status" value="1"/>
</dbReference>
<organism evidence="2 3">
    <name type="scientific">Rhizocola hellebori</name>
    <dbReference type="NCBI Taxonomy" id="1392758"/>
    <lineage>
        <taxon>Bacteria</taxon>
        <taxon>Bacillati</taxon>
        <taxon>Actinomycetota</taxon>
        <taxon>Actinomycetes</taxon>
        <taxon>Micromonosporales</taxon>
        <taxon>Micromonosporaceae</taxon>
        <taxon>Rhizocola</taxon>
    </lineage>
</organism>
<dbReference type="InterPro" id="IPR001347">
    <property type="entry name" value="SIS_dom"/>
</dbReference>
<reference evidence="2" key="1">
    <citation type="submission" date="2021-01" db="EMBL/GenBank/DDBJ databases">
        <title>Whole genome shotgun sequence of Rhizocola hellebori NBRC 109834.</title>
        <authorList>
            <person name="Komaki H."/>
            <person name="Tamura T."/>
        </authorList>
    </citation>
    <scope>NUCLEOTIDE SEQUENCE</scope>
    <source>
        <strain evidence="2">NBRC 109834</strain>
    </source>
</reference>
<keyword evidence="2" id="KW-0413">Isomerase</keyword>
<feature type="domain" description="SIS" evidence="1">
    <location>
        <begin position="65"/>
        <end position="224"/>
    </location>
</feature>
<dbReference type="Proteomes" id="UP000612899">
    <property type="component" value="Unassembled WGS sequence"/>
</dbReference>
<dbReference type="CDD" id="cd05006">
    <property type="entry name" value="SIS_GmhA"/>
    <property type="match status" value="1"/>
</dbReference>
<dbReference type="PANTHER" id="PTHR30390">
    <property type="entry name" value="SEDOHEPTULOSE 7-PHOSPHATE ISOMERASE / DNAA INITIATOR-ASSOCIATING FACTOR FOR REPLICATION INITIATION"/>
    <property type="match status" value="1"/>
</dbReference>
<dbReference type="GO" id="GO:1901135">
    <property type="term" value="P:carbohydrate derivative metabolic process"/>
    <property type="evidence" value="ECO:0007669"/>
    <property type="project" value="InterPro"/>
</dbReference>
<dbReference type="InterPro" id="IPR050099">
    <property type="entry name" value="SIS_GmhA/DiaA_subfam"/>
</dbReference>
<dbReference type="AlphaFoldDB" id="A0A8J3Q7X1"/>
<dbReference type="GO" id="GO:0097367">
    <property type="term" value="F:carbohydrate derivative binding"/>
    <property type="evidence" value="ECO:0007669"/>
    <property type="project" value="InterPro"/>
</dbReference>
<name>A0A8J3Q7X1_9ACTN</name>
<evidence type="ECO:0000313" key="2">
    <source>
        <dbReference type="EMBL" id="GIH04867.1"/>
    </source>
</evidence>
<dbReference type="SUPFAM" id="SSF53697">
    <property type="entry name" value="SIS domain"/>
    <property type="match status" value="1"/>
</dbReference>
<sequence>MSEVQRAGLQALYPFLADDGTPAGSPAERHEVLAALTESVARKATEIVDLRREMVESCGDQLAACAQAIATAAGRGGRLFTFGNGGSSCDAQQVATIFLHPARGWPVPAISLTNDIALVTALSNDVGFDLVFARQLAALAKAGDVAFGLSASGGSANVVRAFGEARRLGMLTVGLAGYDGGAMATAGLVDFLFVVPSSSIHRIQEVQTTLYHLLWELTQRQLVASESEVGGCTS</sequence>
<dbReference type="InterPro" id="IPR035461">
    <property type="entry name" value="GmhA/DiaA"/>
</dbReference>
<gene>
    <name evidence="2" type="primary">gmhA_1</name>
    <name evidence="2" type="ORF">Rhe02_29340</name>
</gene>
<proteinExistence type="predicted"/>
<keyword evidence="3" id="KW-1185">Reference proteome</keyword>
<protein>
    <submittedName>
        <fullName evidence="2">Phosphoheptose isomerase</fullName>
    </submittedName>
</protein>
<dbReference type="GO" id="GO:0016853">
    <property type="term" value="F:isomerase activity"/>
    <property type="evidence" value="ECO:0007669"/>
    <property type="project" value="UniProtKB-KW"/>
</dbReference>
<dbReference type="Pfam" id="PF13580">
    <property type="entry name" value="SIS_2"/>
    <property type="match status" value="1"/>
</dbReference>
<evidence type="ECO:0000259" key="1">
    <source>
        <dbReference type="PROSITE" id="PS51464"/>
    </source>
</evidence>